<dbReference type="Proteomes" id="UP000217889">
    <property type="component" value="Chromosome"/>
</dbReference>
<evidence type="ECO:0000256" key="1">
    <source>
        <dbReference type="ARBA" id="ARBA00010088"/>
    </source>
</evidence>
<dbReference type="SUPFAM" id="SSF53474">
    <property type="entry name" value="alpha/beta-Hydrolases"/>
    <property type="match status" value="1"/>
</dbReference>
<sequence>MVPVLFVAGLAGSCVPHPTESDPLAQYYKQDLAFGSCAEFATTALEDLVFDAVEEAECAYLQVPVDYEDPRGETAQVAVTRLAADGNPIGSLVVNPGGPGGSGLLQGVVADANLAGTPITENFDIIGMDPRGVGASTPSADCVSDESADQGGNLFPQAALQGSWSAEQTQELVERCAEASGGENFLANVGTRDAARDLDVLREVLGDETLSYLGQSYGTRLGAVYAEMFPENVRALVLDGAADPTLGTVERRITQYTGFQAAFDSMATDCSKEEDCILGTDPDQAVEKFQSITRPLIDEPITTAAGRTVDYNVAVGAVTAGLYNSEQWPDVLAGIEELAAGRADTLLAISDEFGMRDENGVWGNYLEANFAVNCMDEERRTPEQEEEFRAEVRGVAPFMDPGDGVAGARDGCEAWPADPDLGFPYAEHPEGLPETLTISVTGDPASPYEGGLSLSKQLDGAHLTVEGKQHTIAMSGANDCVNEAVADYLVDLEVPEEDARCIA</sequence>
<keyword evidence="3 6" id="KW-0378">Hydrolase</keyword>
<gene>
    <name evidence="6" type="ORF">CFK41_00300</name>
</gene>
<keyword evidence="7" id="KW-1185">Reference proteome</keyword>
<name>A0A291H213_9MICO</name>
<dbReference type="EMBL" id="CP023564">
    <property type="protein sequence ID" value="ATG56404.1"/>
    <property type="molecule type" value="Genomic_DNA"/>
</dbReference>
<dbReference type="AlphaFoldDB" id="A0A291H213"/>
<evidence type="ECO:0000313" key="6">
    <source>
        <dbReference type="EMBL" id="ATG56404.1"/>
    </source>
</evidence>
<dbReference type="Pfam" id="PF08386">
    <property type="entry name" value="Abhydrolase_4"/>
    <property type="match status" value="1"/>
</dbReference>
<organism evidence="6 7">
    <name type="scientific">Brachybacterium ginsengisoli</name>
    <dbReference type="NCBI Taxonomy" id="1331682"/>
    <lineage>
        <taxon>Bacteria</taxon>
        <taxon>Bacillati</taxon>
        <taxon>Actinomycetota</taxon>
        <taxon>Actinomycetes</taxon>
        <taxon>Micrococcales</taxon>
        <taxon>Dermabacteraceae</taxon>
        <taxon>Brachybacterium</taxon>
    </lineage>
</organism>
<dbReference type="Gene3D" id="3.40.50.1820">
    <property type="entry name" value="alpha/beta hydrolase"/>
    <property type="match status" value="1"/>
</dbReference>
<dbReference type="PANTHER" id="PTHR43248">
    <property type="entry name" value="2-SUCCINYL-6-HYDROXY-2,4-CYCLOHEXADIENE-1-CARBOXYLATE SYNTHASE"/>
    <property type="match status" value="1"/>
</dbReference>
<feature type="domain" description="Peptidase S33 tripeptidyl aminopeptidase-like C-terminal" evidence="5">
    <location>
        <begin position="408"/>
        <end position="501"/>
    </location>
</feature>
<dbReference type="OrthoDB" id="3252468at2"/>
<comment type="similarity">
    <text evidence="1">Belongs to the peptidase S33 family.</text>
</comment>
<dbReference type="InterPro" id="IPR051601">
    <property type="entry name" value="Serine_prot/Carboxylest_S33"/>
</dbReference>
<dbReference type="PANTHER" id="PTHR43248:SF29">
    <property type="entry name" value="TRIPEPTIDYL AMINOPEPTIDASE"/>
    <property type="match status" value="1"/>
</dbReference>
<dbReference type="InterPro" id="IPR013595">
    <property type="entry name" value="Pept_S33_TAP-like_C"/>
</dbReference>
<evidence type="ECO:0000313" key="7">
    <source>
        <dbReference type="Proteomes" id="UP000217889"/>
    </source>
</evidence>
<dbReference type="InterPro" id="IPR029058">
    <property type="entry name" value="AB_hydrolase_fold"/>
</dbReference>
<evidence type="ECO:0000256" key="3">
    <source>
        <dbReference type="ARBA" id="ARBA00022801"/>
    </source>
</evidence>
<dbReference type="InterPro" id="IPR000073">
    <property type="entry name" value="AB_hydrolase_1"/>
</dbReference>
<keyword evidence="2" id="KW-0732">Signal</keyword>
<proteinExistence type="inferred from homology"/>
<dbReference type="GO" id="GO:0016787">
    <property type="term" value="F:hydrolase activity"/>
    <property type="evidence" value="ECO:0007669"/>
    <property type="project" value="UniProtKB-KW"/>
</dbReference>
<evidence type="ECO:0000259" key="4">
    <source>
        <dbReference type="Pfam" id="PF00561"/>
    </source>
</evidence>
<evidence type="ECO:0000256" key="2">
    <source>
        <dbReference type="ARBA" id="ARBA00022729"/>
    </source>
</evidence>
<reference evidence="6 7" key="1">
    <citation type="journal article" date="2014" name="Int. J. Syst. Evol. Microbiol.">
        <title>Brachybacterium ginsengisoli sp. nov., isolated from soil of a ginseng field.</title>
        <authorList>
            <person name="Hoang V.A."/>
            <person name="Kim Y.J."/>
            <person name="Nguyen N.L."/>
            <person name="Yang D.C."/>
        </authorList>
    </citation>
    <scope>NUCLEOTIDE SEQUENCE [LARGE SCALE GENOMIC DNA]</scope>
    <source>
        <strain evidence="6 7">DCY80</strain>
    </source>
</reference>
<evidence type="ECO:0000259" key="5">
    <source>
        <dbReference type="Pfam" id="PF08386"/>
    </source>
</evidence>
<dbReference type="Pfam" id="PF00561">
    <property type="entry name" value="Abhydrolase_1"/>
    <property type="match status" value="1"/>
</dbReference>
<feature type="domain" description="AB hydrolase-1" evidence="4">
    <location>
        <begin position="92"/>
        <end position="332"/>
    </location>
</feature>
<dbReference type="KEGG" id="bgg:CFK41_00300"/>
<accession>A0A291H213</accession>
<protein>
    <submittedName>
        <fullName evidence="6">Alpha/beta hydrolase</fullName>
    </submittedName>
</protein>